<evidence type="ECO:0000313" key="2">
    <source>
        <dbReference type="Proteomes" id="UP001550853"/>
    </source>
</evidence>
<reference evidence="1 2" key="1">
    <citation type="submission" date="2024-06" db="EMBL/GenBank/DDBJ databases">
        <title>The Natural Products Discovery Center: Release of the First 8490 Sequenced Strains for Exploring Actinobacteria Biosynthetic Diversity.</title>
        <authorList>
            <person name="Kalkreuter E."/>
            <person name="Kautsar S.A."/>
            <person name="Yang D."/>
            <person name="Bader C.D."/>
            <person name="Teijaro C.N."/>
            <person name="Fluegel L."/>
            <person name="Davis C.M."/>
            <person name="Simpson J.R."/>
            <person name="Lauterbach L."/>
            <person name="Steele A.D."/>
            <person name="Gui C."/>
            <person name="Meng S."/>
            <person name="Li G."/>
            <person name="Viehrig K."/>
            <person name="Ye F."/>
            <person name="Su P."/>
            <person name="Kiefer A.F."/>
            <person name="Nichols A."/>
            <person name="Cepeda A.J."/>
            <person name="Yan W."/>
            <person name="Fan B."/>
            <person name="Jiang Y."/>
            <person name="Adhikari A."/>
            <person name="Zheng C.-J."/>
            <person name="Schuster L."/>
            <person name="Cowan T.M."/>
            <person name="Smanski M.J."/>
            <person name="Chevrette M.G."/>
            <person name="De Carvalho L.P.S."/>
            <person name="Shen B."/>
        </authorList>
    </citation>
    <scope>NUCLEOTIDE SEQUENCE [LARGE SCALE GENOMIC DNA]</scope>
    <source>
        <strain evidence="1 2">NPDC033039</strain>
    </source>
</reference>
<evidence type="ECO:0000313" key="1">
    <source>
        <dbReference type="EMBL" id="MEU3710273.1"/>
    </source>
</evidence>
<comment type="caution">
    <text evidence="1">The sequence shown here is derived from an EMBL/GenBank/DDBJ whole genome shotgun (WGS) entry which is preliminary data.</text>
</comment>
<sequence>MALLFFGKDLHTNGDDCPTVWVDEATADLVIQGWKADEKTQEECLTVGHIPETEAVVRIPARMVPQIRKACDEAEQQQRSAVR</sequence>
<accession>A0ABV2YX09</accession>
<name>A0ABV2YX09_9ACTN</name>
<keyword evidence="2" id="KW-1185">Reference proteome</keyword>
<gene>
    <name evidence="1" type="ORF">AB0E61_09235</name>
</gene>
<dbReference type="RefSeq" id="WP_030286711.1">
    <property type="nucleotide sequence ID" value="NZ_JBEZVI010000005.1"/>
</dbReference>
<protein>
    <submittedName>
        <fullName evidence="1">Uncharacterized protein</fullName>
    </submittedName>
</protein>
<dbReference type="EMBL" id="JBEZVI010000005">
    <property type="protein sequence ID" value="MEU3710273.1"/>
    <property type="molecule type" value="Genomic_DNA"/>
</dbReference>
<proteinExistence type="predicted"/>
<organism evidence="1 2">
    <name type="scientific">Streptomyces catenulae</name>
    <dbReference type="NCBI Taxonomy" id="66875"/>
    <lineage>
        <taxon>Bacteria</taxon>
        <taxon>Bacillati</taxon>
        <taxon>Actinomycetota</taxon>
        <taxon>Actinomycetes</taxon>
        <taxon>Kitasatosporales</taxon>
        <taxon>Streptomycetaceae</taxon>
        <taxon>Streptomyces</taxon>
    </lineage>
</organism>
<dbReference type="Proteomes" id="UP001550853">
    <property type="component" value="Unassembled WGS sequence"/>
</dbReference>